<dbReference type="Gene3D" id="1.25.40.20">
    <property type="entry name" value="Ankyrin repeat-containing domain"/>
    <property type="match status" value="1"/>
</dbReference>
<dbReference type="SMART" id="SM00393">
    <property type="entry name" value="R3H"/>
    <property type="match status" value="1"/>
</dbReference>
<dbReference type="InterPro" id="IPR001650">
    <property type="entry name" value="Helicase_C-like"/>
</dbReference>
<evidence type="ECO:0000256" key="1">
    <source>
        <dbReference type="ARBA" id="ARBA00008792"/>
    </source>
</evidence>
<dbReference type="PROSITE" id="PS50882">
    <property type="entry name" value="YTH"/>
    <property type="match status" value="1"/>
</dbReference>
<dbReference type="Pfam" id="PF01424">
    <property type="entry name" value="R3H"/>
    <property type="match status" value="1"/>
</dbReference>
<evidence type="ECO:0000256" key="8">
    <source>
        <dbReference type="PROSITE-ProRule" id="PRU00023"/>
    </source>
</evidence>
<dbReference type="CDD" id="cd18791">
    <property type="entry name" value="SF2_C_RHA"/>
    <property type="match status" value="1"/>
</dbReference>
<dbReference type="SUPFAM" id="SSF52540">
    <property type="entry name" value="P-loop containing nucleoside triphosphate hydrolases"/>
    <property type="match status" value="1"/>
</dbReference>
<dbReference type="PROSITE" id="PS50088">
    <property type="entry name" value="ANK_REPEAT"/>
    <property type="match status" value="1"/>
</dbReference>
<feature type="region of interest" description="Disordered" evidence="9">
    <location>
        <begin position="1142"/>
        <end position="1165"/>
    </location>
</feature>
<dbReference type="SMART" id="SM00490">
    <property type="entry name" value="HELICc"/>
    <property type="match status" value="1"/>
</dbReference>
<dbReference type="PROSITE" id="PS51194">
    <property type="entry name" value="HELICASE_CTER"/>
    <property type="match status" value="1"/>
</dbReference>
<dbReference type="GO" id="GO:0005524">
    <property type="term" value="F:ATP binding"/>
    <property type="evidence" value="ECO:0007669"/>
    <property type="project" value="UniProtKB-KW"/>
</dbReference>
<feature type="domain" description="YTH" evidence="10">
    <location>
        <begin position="1191"/>
        <end position="1321"/>
    </location>
</feature>
<reference evidence="14" key="2">
    <citation type="submission" date="2025-08" db="UniProtKB">
        <authorList>
            <consortium name="Ensembl"/>
        </authorList>
    </citation>
    <scope>IDENTIFICATION</scope>
</reference>
<dbReference type="Ensembl" id="ENSSORT00005019912.1">
    <property type="protein sequence ID" value="ENSSORP00005019354.1"/>
    <property type="gene ID" value="ENSSORG00005009457.1"/>
</dbReference>
<dbReference type="Gene3D" id="3.40.50.300">
    <property type="entry name" value="P-loop containing nucleotide triphosphate hydrolases"/>
    <property type="match status" value="2"/>
</dbReference>
<dbReference type="EC" id="3.6.4.13" evidence="2"/>
<feature type="domain" description="R3H" evidence="11">
    <location>
        <begin position="30"/>
        <end position="98"/>
    </location>
</feature>
<dbReference type="Pfam" id="PF04146">
    <property type="entry name" value="YTH"/>
    <property type="match status" value="1"/>
</dbReference>
<dbReference type="Pfam" id="PF21010">
    <property type="entry name" value="HA2_C"/>
    <property type="match status" value="1"/>
</dbReference>
<dbReference type="PANTHER" id="PTHR18934:SF213">
    <property type="entry name" value="3'-5' RNA HELICASE YTHDC2"/>
    <property type="match status" value="1"/>
</dbReference>
<dbReference type="Pfam" id="PF07717">
    <property type="entry name" value="OB_NTP_bind"/>
    <property type="match status" value="1"/>
</dbReference>
<keyword evidence="8" id="KW-0040">ANK repeat</keyword>
<dbReference type="Proteomes" id="UP000472271">
    <property type="component" value="Chromosome 12"/>
</dbReference>
<name>A0A672ZR70_9TELE</name>
<evidence type="ECO:0000259" key="12">
    <source>
        <dbReference type="PROSITE" id="PS51192"/>
    </source>
</evidence>
<dbReference type="GO" id="GO:0003723">
    <property type="term" value="F:RNA binding"/>
    <property type="evidence" value="ECO:0007669"/>
    <property type="project" value="InterPro"/>
</dbReference>
<feature type="repeat" description="ANK" evidence="8">
    <location>
        <begin position="492"/>
        <end position="524"/>
    </location>
</feature>
<feature type="region of interest" description="Disordered" evidence="9">
    <location>
        <begin position="1081"/>
        <end position="1118"/>
    </location>
</feature>
<dbReference type="PANTHER" id="PTHR18934">
    <property type="entry name" value="ATP-DEPENDENT RNA HELICASE"/>
    <property type="match status" value="1"/>
</dbReference>
<dbReference type="Pfam" id="PF00271">
    <property type="entry name" value="Helicase_C"/>
    <property type="match status" value="1"/>
</dbReference>
<gene>
    <name evidence="14" type="primary">ythdc2</name>
</gene>
<reference evidence="14" key="1">
    <citation type="submission" date="2019-06" db="EMBL/GenBank/DDBJ databases">
        <authorList>
            <consortium name="Wellcome Sanger Institute Data Sharing"/>
        </authorList>
    </citation>
    <scope>NUCLEOTIDE SEQUENCE [LARGE SCALE GENOMIC DNA]</scope>
</reference>
<evidence type="ECO:0000256" key="4">
    <source>
        <dbReference type="ARBA" id="ARBA00022801"/>
    </source>
</evidence>
<feature type="region of interest" description="Disordered" evidence="9">
    <location>
        <begin position="146"/>
        <end position="169"/>
    </location>
</feature>
<comment type="catalytic activity">
    <reaction evidence="7">
        <text>ATP + H2O = ADP + phosphate + H(+)</text>
        <dbReference type="Rhea" id="RHEA:13065"/>
        <dbReference type="ChEBI" id="CHEBI:15377"/>
        <dbReference type="ChEBI" id="CHEBI:15378"/>
        <dbReference type="ChEBI" id="CHEBI:30616"/>
        <dbReference type="ChEBI" id="CHEBI:43474"/>
        <dbReference type="ChEBI" id="CHEBI:456216"/>
        <dbReference type="EC" id="3.6.4.13"/>
    </reaction>
</comment>
<feature type="domain" description="Helicase ATP-binding" evidence="12">
    <location>
        <begin position="189"/>
        <end position="353"/>
    </location>
</feature>
<dbReference type="GO" id="GO:0016787">
    <property type="term" value="F:hydrolase activity"/>
    <property type="evidence" value="ECO:0007669"/>
    <property type="project" value="UniProtKB-KW"/>
</dbReference>
<dbReference type="Pfam" id="PF04408">
    <property type="entry name" value="WHD_HA2"/>
    <property type="match status" value="1"/>
</dbReference>
<dbReference type="InterPro" id="IPR036770">
    <property type="entry name" value="Ankyrin_rpt-contain_sf"/>
</dbReference>
<dbReference type="InterPro" id="IPR036867">
    <property type="entry name" value="R3H_dom_sf"/>
</dbReference>
<dbReference type="Gene3D" id="3.10.590.10">
    <property type="entry name" value="ph1033 like domains"/>
    <property type="match status" value="1"/>
</dbReference>
<dbReference type="InterPro" id="IPR059023">
    <property type="entry name" value="RNA_hel_CTD"/>
</dbReference>
<accession>A0A672ZR70</accession>
<dbReference type="Gene3D" id="1.20.120.1080">
    <property type="match status" value="1"/>
</dbReference>
<evidence type="ECO:0000256" key="3">
    <source>
        <dbReference type="ARBA" id="ARBA00022741"/>
    </source>
</evidence>
<dbReference type="InterPro" id="IPR011709">
    <property type="entry name" value="DEAD-box_helicase_OB_fold"/>
</dbReference>
<evidence type="ECO:0000256" key="6">
    <source>
        <dbReference type="ARBA" id="ARBA00022840"/>
    </source>
</evidence>
<evidence type="ECO:0000259" key="13">
    <source>
        <dbReference type="PROSITE" id="PS51194"/>
    </source>
</evidence>
<dbReference type="SUPFAM" id="SSF48403">
    <property type="entry name" value="Ankyrin repeat"/>
    <property type="match status" value="1"/>
</dbReference>
<dbReference type="PROSITE" id="PS51061">
    <property type="entry name" value="R3H"/>
    <property type="match status" value="1"/>
</dbReference>
<dbReference type="SMART" id="SM00487">
    <property type="entry name" value="DEXDc"/>
    <property type="match status" value="1"/>
</dbReference>
<comment type="similarity">
    <text evidence="1">Belongs to the DEAD box helicase family. DEAH subfamily.</text>
</comment>
<evidence type="ECO:0000313" key="15">
    <source>
        <dbReference type="Proteomes" id="UP000472271"/>
    </source>
</evidence>
<dbReference type="InterPro" id="IPR001374">
    <property type="entry name" value="R3H_dom"/>
</dbReference>
<dbReference type="SMART" id="SM00847">
    <property type="entry name" value="HA2"/>
    <property type="match status" value="1"/>
</dbReference>
<dbReference type="FunFam" id="3.30.1370.50:FF:000005">
    <property type="entry name" value="probable ATP-dependent RNA helicase YTHDC2"/>
    <property type="match status" value="1"/>
</dbReference>
<dbReference type="InterPro" id="IPR007275">
    <property type="entry name" value="YTH_domain"/>
</dbReference>
<dbReference type="InterPro" id="IPR011545">
    <property type="entry name" value="DEAD/DEAH_box_helicase_dom"/>
</dbReference>
<dbReference type="InterPro" id="IPR014001">
    <property type="entry name" value="Helicase_ATP-bd"/>
</dbReference>
<keyword evidence="6" id="KW-0067">ATP-binding</keyword>
<reference evidence="14" key="3">
    <citation type="submission" date="2025-09" db="UniProtKB">
        <authorList>
            <consortium name="Ensembl"/>
        </authorList>
    </citation>
    <scope>IDENTIFICATION</scope>
</reference>
<feature type="domain" description="Helicase C-terminal" evidence="13">
    <location>
        <begin position="528"/>
        <end position="708"/>
    </location>
</feature>
<keyword evidence="3" id="KW-0547">Nucleotide-binding</keyword>
<dbReference type="PROSITE" id="PS51192">
    <property type="entry name" value="HELICASE_ATP_BIND_1"/>
    <property type="match status" value="1"/>
</dbReference>
<dbReference type="InterPro" id="IPR048333">
    <property type="entry name" value="HA2_WH"/>
</dbReference>
<sequence length="1338" mass="149816">VVLQCIMSNVGRASQRKGKSQSSITSRLKEIHIDEELKITVGLALERLQYGEETEMEFPSSLTSTERAYIHRMAQSQGLISKSTGKRSNRFLTVRKKNGSEKPRPNMALNLSHKSLHFIRGLLQRFPLTNREHAELNSRSCMSMATEASGKRSGGLKNSIPSVPHRRRPSELDSFRRSLPVFERQEEIVQLIRENRVVLVVGETGSGKTTQIPQFLLDDCSRNGEPCRIFCTQPRRLAAIAVAERVAAERGECVGQTVGCWISFEVSPMTLLTFCTSGVFLRTLMAGDVSLTTVTHVIVDEVHERDGLTDFLLTKMRDLLQKIPTLKLILSSAALDIDLFIQYFGSCPVIHIKGRQFEVQELFLEDILRMTGFKTKDMKKYKEDTQREANKQNILSEWCKAVENSSTEEQMTTALHFQQDNSNQDRGGDNKMSLCFVSQDESSTEQLEPWLKKEMDQCISNIFLSEDQDAFTQIFNLILHENVNVDYTHSVTGTTALMVAAGQGFLPQMQQLLSLGADINIKASNGCRLDEVALVQDASGETNTEDNELLKLYHHSFDDEYVDLDLIMDLLHNICSTTTEGEYQVFTLHSDMQTIDQKKAMKTSPPGVRKIILSTNIAETSITINDVVFVIDSGKVKEKSYDTLSHASMLKTVWVSKASALQRKGRAGRCRPGICFHLFSRLRFNNMLEFQVPQLLRMELCLQTKLLAPTSCTVAEFLSKAPQPPSAHAIKNAVQRLKAIDAMDQDENLTDLGYHLADLPLEPHLGKMVLCAVVLKCLDPILTIACILAYRDPFILPAQGSHKQAALKCRKAFTSNSFSDHMGLLRAFQAWQRACSEGWERAFCEENFLSQATMDMILGMRTQLMGQLRALGFVRTRGASDIRDVNVNSENWAVVKAALVAGMYPNLVHIDKSSVLSSDKEKKVHFHPTSILSQIHLKEVSPATAAQALPTDWLLYDEMRRGHRMASVRCCSLVTHITVAIFSGGVKLPSSALNPAAQRGSRALNDDSDGEAEDLSELQIDQWIVFAMDRQAAENVFELKQKWQNLFNKKIRCPSKPRSEEEDEALINTLVSVLMAEEQEAGLHQPTGIGRRPRLEPLSGASQEGPHTHTSMKNHKKNPQLQSCSWEFWSFVLTVCSSPRPGSASKLKGHGRDKASRGLNQTSDDPLSSINSPLICACSTQIPLALAPNSIQFFVMKSSNLRNIEISQQKGIWSTTPGNEAVLSKAFMENKLIILFFSAEGSGHFQGFARMTSPISRDSCQNWGLQGPGSVFSIEWIHKKSIPFQQTQHILNPWNDNKKVQISRDGQVSPPIRNTQCRHCQFVGLLLFSSWLRSACWF</sequence>
<evidence type="ECO:0000313" key="14">
    <source>
        <dbReference type="Ensembl" id="ENSSORP00005019354.1"/>
    </source>
</evidence>
<dbReference type="Gene3D" id="3.30.1370.50">
    <property type="entry name" value="R3H-like domain"/>
    <property type="match status" value="1"/>
</dbReference>
<keyword evidence="5" id="KW-0347">Helicase</keyword>
<dbReference type="FunFam" id="3.40.50.300:FF:000284">
    <property type="entry name" value="probable ATP-dependent RNA helicase YTHDC2"/>
    <property type="match status" value="1"/>
</dbReference>
<evidence type="ECO:0000256" key="9">
    <source>
        <dbReference type="SAM" id="MobiDB-lite"/>
    </source>
</evidence>
<dbReference type="PROSITE" id="PS50297">
    <property type="entry name" value="ANK_REP_REGION"/>
    <property type="match status" value="1"/>
</dbReference>
<dbReference type="Pfam" id="PF26026">
    <property type="entry name" value="RNA_hel_CTD"/>
    <property type="match status" value="1"/>
</dbReference>
<dbReference type="Pfam" id="PF00270">
    <property type="entry name" value="DEAD"/>
    <property type="match status" value="1"/>
</dbReference>
<evidence type="ECO:0000259" key="10">
    <source>
        <dbReference type="PROSITE" id="PS50882"/>
    </source>
</evidence>
<evidence type="ECO:0000256" key="2">
    <source>
        <dbReference type="ARBA" id="ARBA00012552"/>
    </source>
</evidence>
<keyword evidence="4" id="KW-0378">Hydrolase</keyword>
<proteinExistence type="inferred from homology"/>
<evidence type="ECO:0000256" key="5">
    <source>
        <dbReference type="ARBA" id="ARBA00022806"/>
    </source>
</evidence>
<evidence type="ECO:0000256" key="7">
    <source>
        <dbReference type="ARBA" id="ARBA00047984"/>
    </source>
</evidence>
<protein>
    <recommendedName>
        <fullName evidence="2">RNA helicase</fullName>
        <ecNumber evidence="2">3.6.4.13</ecNumber>
    </recommendedName>
</protein>
<dbReference type="InterPro" id="IPR002110">
    <property type="entry name" value="Ankyrin_rpt"/>
</dbReference>
<organism evidence="14 15">
    <name type="scientific">Sphaeramia orbicularis</name>
    <name type="common">orbiculate cardinalfish</name>
    <dbReference type="NCBI Taxonomy" id="375764"/>
    <lineage>
        <taxon>Eukaryota</taxon>
        <taxon>Metazoa</taxon>
        <taxon>Chordata</taxon>
        <taxon>Craniata</taxon>
        <taxon>Vertebrata</taxon>
        <taxon>Euteleostomi</taxon>
        <taxon>Actinopterygii</taxon>
        <taxon>Neopterygii</taxon>
        <taxon>Teleostei</taxon>
        <taxon>Neoteleostei</taxon>
        <taxon>Acanthomorphata</taxon>
        <taxon>Gobiaria</taxon>
        <taxon>Kurtiformes</taxon>
        <taxon>Apogonoidei</taxon>
        <taxon>Apogonidae</taxon>
        <taxon>Apogoninae</taxon>
        <taxon>Sphaeramia</taxon>
    </lineage>
</organism>
<dbReference type="CDD" id="cd21134">
    <property type="entry name" value="YTH"/>
    <property type="match status" value="1"/>
</dbReference>
<evidence type="ECO:0000259" key="11">
    <source>
        <dbReference type="PROSITE" id="PS51061"/>
    </source>
</evidence>
<dbReference type="InterPro" id="IPR007502">
    <property type="entry name" value="Helicase-assoc_dom"/>
</dbReference>
<dbReference type="SUPFAM" id="SSF82708">
    <property type="entry name" value="R3H domain"/>
    <property type="match status" value="1"/>
</dbReference>
<dbReference type="GO" id="GO:0003724">
    <property type="term" value="F:RNA helicase activity"/>
    <property type="evidence" value="ECO:0007669"/>
    <property type="project" value="UniProtKB-EC"/>
</dbReference>
<dbReference type="InterPro" id="IPR027417">
    <property type="entry name" value="P-loop_NTPase"/>
</dbReference>
<dbReference type="FunFam" id="1.20.120.1080:FF:000008">
    <property type="entry name" value="probable ATP-dependent RNA helicase YTHDC2"/>
    <property type="match status" value="1"/>
</dbReference>
<keyword evidence="15" id="KW-1185">Reference proteome</keyword>